<comment type="similarity">
    <text evidence="2 9">Belongs to the mitochondrial carrier (TC 2.A.29) family.</text>
</comment>
<evidence type="ECO:0000256" key="4">
    <source>
        <dbReference type="ARBA" id="ARBA00022692"/>
    </source>
</evidence>
<evidence type="ECO:0000313" key="10">
    <source>
        <dbReference type="EMBL" id="EEH55315.1"/>
    </source>
</evidence>
<gene>
    <name evidence="10" type="ORF">MICPUCDRAFT_59842</name>
</gene>
<keyword evidence="4 8" id="KW-0812">Transmembrane</keyword>
<dbReference type="PROSITE" id="PS50920">
    <property type="entry name" value="SOLCAR"/>
    <property type="match status" value="2"/>
</dbReference>
<dbReference type="GO" id="GO:0016020">
    <property type="term" value="C:membrane"/>
    <property type="evidence" value="ECO:0007669"/>
    <property type="project" value="UniProtKB-SubCell"/>
</dbReference>
<comment type="subcellular location">
    <subcellularLocation>
        <location evidence="1">Membrane</location>
        <topology evidence="1">Multi-pass membrane protein</topology>
    </subcellularLocation>
</comment>
<dbReference type="InterPro" id="IPR050391">
    <property type="entry name" value="Mito_Metabolite_Transporter"/>
</dbReference>
<keyword evidence="6" id="KW-1133">Transmembrane helix</keyword>
<evidence type="ECO:0000256" key="1">
    <source>
        <dbReference type="ARBA" id="ARBA00004141"/>
    </source>
</evidence>
<protein>
    <submittedName>
        <fullName evidence="10">Mitochondrial carrier family</fullName>
    </submittedName>
</protein>
<dbReference type="InterPro" id="IPR023395">
    <property type="entry name" value="MCP_dom_sf"/>
</dbReference>
<dbReference type="eggNOG" id="KOG0759">
    <property type="taxonomic scope" value="Eukaryota"/>
</dbReference>
<dbReference type="EMBL" id="GG663742">
    <property type="protein sequence ID" value="EEH55315.1"/>
    <property type="molecule type" value="Genomic_DNA"/>
</dbReference>
<keyword evidence="7 8" id="KW-0472">Membrane</keyword>
<evidence type="ECO:0000256" key="6">
    <source>
        <dbReference type="ARBA" id="ARBA00022989"/>
    </source>
</evidence>
<dbReference type="InterPro" id="IPR018108">
    <property type="entry name" value="MCP_transmembrane"/>
</dbReference>
<dbReference type="RefSeq" id="XP_003060546.1">
    <property type="nucleotide sequence ID" value="XM_003060500.1"/>
</dbReference>
<evidence type="ECO:0000256" key="8">
    <source>
        <dbReference type="PROSITE-ProRule" id="PRU00282"/>
    </source>
</evidence>
<dbReference type="Gene3D" id="1.50.40.10">
    <property type="entry name" value="Mitochondrial carrier domain"/>
    <property type="match status" value="1"/>
</dbReference>
<proteinExistence type="inferred from homology"/>
<dbReference type="Proteomes" id="UP000001876">
    <property type="component" value="Unassembled WGS sequence"/>
</dbReference>
<organism evidence="11">
    <name type="scientific">Micromonas pusilla (strain CCMP1545)</name>
    <name type="common">Picoplanktonic green alga</name>
    <dbReference type="NCBI Taxonomy" id="564608"/>
    <lineage>
        <taxon>Eukaryota</taxon>
        <taxon>Viridiplantae</taxon>
        <taxon>Chlorophyta</taxon>
        <taxon>Mamiellophyceae</taxon>
        <taxon>Mamiellales</taxon>
        <taxon>Mamiellaceae</taxon>
        <taxon>Micromonas</taxon>
    </lineage>
</organism>
<feature type="repeat" description="Solcar" evidence="8">
    <location>
        <begin position="240"/>
        <end position="333"/>
    </location>
</feature>
<sequence>MPAVPPAPPASPPRALLPPWQREWLAASMGCTIADAMFNPLEVLKVRRQMLARRASSTTASNAAAAAATASATAPPTGTLALARDAIKSRGLANGLWLPGLEATCYRAFSYTGFRIGMYPSGASHALVPIRPLRDAIVSRGAFGDADSIAARVAAGALTGAVGSAVFNPIDVVRIRMQGPTPYPSTLGAFVAIAKREGVVRGLWRGTDACVARAALLSGSQLATYDSVKKHLKANGGFEEGPGLHFAASFTSGIVAQTVTMPADTLKTLAMAGGDGGDGGKRHGGGPGTLGILTRVLRTHGVGALYRGYWPAMARQGPVMVIQMPIVEQFRRAFGLEYF</sequence>
<feature type="repeat" description="Solcar" evidence="8">
    <location>
        <begin position="147"/>
        <end position="231"/>
    </location>
</feature>
<evidence type="ECO:0000256" key="3">
    <source>
        <dbReference type="ARBA" id="ARBA00022448"/>
    </source>
</evidence>
<evidence type="ECO:0000313" key="11">
    <source>
        <dbReference type="Proteomes" id="UP000001876"/>
    </source>
</evidence>
<dbReference type="OMA" id="KHMMRFG"/>
<evidence type="ECO:0000256" key="5">
    <source>
        <dbReference type="ARBA" id="ARBA00022737"/>
    </source>
</evidence>
<dbReference type="PANTHER" id="PTHR45618">
    <property type="entry name" value="MITOCHONDRIAL DICARBOXYLATE CARRIER-RELATED"/>
    <property type="match status" value="1"/>
</dbReference>
<name>C1MYB1_MICPC</name>
<dbReference type="KEGG" id="mpp:MICPUCDRAFT_59842"/>
<dbReference type="OrthoDB" id="756301at2759"/>
<evidence type="ECO:0000256" key="2">
    <source>
        <dbReference type="ARBA" id="ARBA00006375"/>
    </source>
</evidence>
<evidence type="ECO:0000256" key="7">
    <source>
        <dbReference type="ARBA" id="ARBA00023136"/>
    </source>
</evidence>
<keyword evidence="5" id="KW-0677">Repeat</keyword>
<reference evidence="10 11" key="1">
    <citation type="journal article" date="2009" name="Science">
        <title>Green evolution and dynamic adaptations revealed by genomes of the marine picoeukaryotes Micromonas.</title>
        <authorList>
            <person name="Worden A.Z."/>
            <person name="Lee J.H."/>
            <person name="Mock T."/>
            <person name="Rouze P."/>
            <person name="Simmons M.P."/>
            <person name="Aerts A.L."/>
            <person name="Allen A.E."/>
            <person name="Cuvelier M.L."/>
            <person name="Derelle E."/>
            <person name="Everett M.V."/>
            <person name="Foulon E."/>
            <person name="Grimwood J."/>
            <person name="Gundlach H."/>
            <person name="Henrissat B."/>
            <person name="Napoli C."/>
            <person name="McDonald S.M."/>
            <person name="Parker M.S."/>
            <person name="Rombauts S."/>
            <person name="Salamov A."/>
            <person name="Von Dassow P."/>
            <person name="Badger J.H."/>
            <person name="Coutinho P.M."/>
            <person name="Demir E."/>
            <person name="Dubchak I."/>
            <person name="Gentemann C."/>
            <person name="Eikrem W."/>
            <person name="Gready J.E."/>
            <person name="John U."/>
            <person name="Lanier W."/>
            <person name="Lindquist E.A."/>
            <person name="Lucas S."/>
            <person name="Mayer K.F."/>
            <person name="Moreau H."/>
            <person name="Not F."/>
            <person name="Otillar R."/>
            <person name="Panaud O."/>
            <person name="Pangilinan J."/>
            <person name="Paulsen I."/>
            <person name="Piegu B."/>
            <person name="Poliakov A."/>
            <person name="Robbens S."/>
            <person name="Schmutz J."/>
            <person name="Toulza E."/>
            <person name="Wyss T."/>
            <person name="Zelensky A."/>
            <person name="Zhou K."/>
            <person name="Armbrust E.V."/>
            <person name="Bhattacharya D."/>
            <person name="Goodenough U.W."/>
            <person name="Van de Peer Y."/>
            <person name="Grigoriev I.V."/>
        </authorList>
    </citation>
    <scope>NUCLEOTIDE SEQUENCE [LARGE SCALE GENOMIC DNA]</scope>
    <source>
        <strain evidence="10 11">CCMP1545</strain>
    </source>
</reference>
<keyword evidence="11" id="KW-1185">Reference proteome</keyword>
<evidence type="ECO:0000256" key="9">
    <source>
        <dbReference type="RuleBase" id="RU000488"/>
    </source>
</evidence>
<keyword evidence="3 9" id="KW-0813">Transport</keyword>
<dbReference type="AlphaFoldDB" id="C1MYB1"/>
<dbReference type="Pfam" id="PF00153">
    <property type="entry name" value="Mito_carr"/>
    <property type="match status" value="3"/>
</dbReference>
<accession>C1MYB1</accession>
<dbReference type="GeneID" id="9685984"/>
<dbReference type="SUPFAM" id="SSF103506">
    <property type="entry name" value="Mitochondrial carrier"/>
    <property type="match status" value="1"/>
</dbReference>